<protein>
    <submittedName>
        <fullName evidence="1">Uncharacterized protein</fullName>
    </submittedName>
</protein>
<dbReference type="AlphaFoldDB" id="A0A4S8KDI9"/>
<proteinExistence type="predicted"/>
<gene>
    <name evidence="1" type="ORF">C4D60_Mb04t20690</name>
</gene>
<dbReference type="EMBL" id="PYDT01000001">
    <property type="protein sequence ID" value="THU73237.1"/>
    <property type="molecule type" value="Genomic_DNA"/>
</dbReference>
<sequence>MGPPNAEYREITIGSGLLDRRIRRLGKAEMRRSLQLKVRTLLSLITKLLHIRARMVLSHSICVLVVEWID</sequence>
<comment type="caution">
    <text evidence="1">The sequence shown here is derived from an EMBL/GenBank/DDBJ whole genome shotgun (WGS) entry which is preliminary data.</text>
</comment>
<dbReference type="Proteomes" id="UP000317650">
    <property type="component" value="Chromosome 4"/>
</dbReference>
<reference evidence="1 2" key="1">
    <citation type="journal article" date="2019" name="Nat. Plants">
        <title>Genome sequencing of Musa balbisiana reveals subgenome evolution and function divergence in polyploid bananas.</title>
        <authorList>
            <person name="Yao X."/>
        </authorList>
    </citation>
    <scope>NUCLEOTIDE SEQUENCE [LARGE SCALE GENOMIC DNA]</scope>
    <source>
        <strain evidence="2">cv. DH-PKW</strain>
        <tissue evidence="1">Leaves</tissue>
    </source>
</reference>
<name>A0A4S8KDI9_MUSBA</name>
<evidence type="ECO:0000313" key="2">
    <source>
        <dbReference type="Proteomes" id="UP000317650"/>
    </source>
</evidence>
<keyword evidence="2" id="KW-1185">Reference proteome</keyword>
<evidence type="ECO:0000313" key="1">
    <source>
        <dbReference type="EMBL" id="THU73237.1"/>
    </source>
</evidence>
<organism evidence="1 2">
    <name type="scientific">Musa balbisiana</name>
    <name type="common">Banana</name>
    <dbReference type="NCBI Taxonomy" id="52838"/>
    <lineage>
        <taxon>Eukaryota</taxon>
        <taxon>Viridiplantae</taxon>
        <taxon>Streptophyta</taxon>
        <taxon>Embryophyta</taxon>
        <taxon>Tracheophyta</taxon>
        <taxon>Spermatophyta</taxon>
        <taxon>Magnoliopsida</taxon>
        <taxon>Liliopsida</taxon>
        <taxon>Zingiberales</taxon>
        <taxon>Musaceae</taxon>
        <taxon>Musa</taxon>
    </lineage>
</organism>
<accession>A0A4S8KDI9</accession>